<dbReference type="InterPro" id="IPR027291">
    <property type="entry name" value="Glyco_hydro_38_N_sf"/>
</dbReference>
<dbReference type="RefSeq" id="WP_126553481.1">
    <property type="nucleotide sequence ID" value="NZ_BIFS01000001.1"/>
</dbReference>
<organism evidence="1 2">
    <name type="scientific">Dictyobacter kobayashii</name>
    <dbReference type="NCBI Taxonomy" id="2014872"/>
    <lineage>
        <taxon>Bacteria</taxon>
        <taxon>Bacillati</taxon>
        <taxon>Chloroflexota</taxon>
        <taxon>Ktedonobacteria</taxon>
        <taxon>Ktedonobacterales</taxon>
        <taxon>Dictyobacteraceae</taxon>
        <taxon>Dictyobacter</taxon>
    </lineage>
</organism>
<reference evidence="2" key="1">
    <citation type="submission" date="2018-12" db="EMBL/GenBank/DDBJ databases">
        <title>Tengunoibacter tsumagoiensis gen. nov., sp. nov., Dictyobacter kobayashii sp. nov., D. alpinus sp. nov., and D. joshuensis sp. nov. and description of Dictyobacteraceae fam. nov. within the order Ktedonobacterales isolated from Tengu-no-mugimeshi.</title>
        <authorList>
            <person name="Wang C.M."/>
            <person name="Zheng Y."/>
            <person name="Sakai Y."/>
            <person name="Toyoda A."/>
            <person name="Minakuchi Y."/>
            <person name="Abe K."/>
            <person name="Yokota A."/>
            <person name="Yabe S."/>
        </authorList>
    </citation>
    <scope>NUCLEOTIDE SEQUENCE [LARGE SCALE GENOMIC DNA]</scope>
    <source>
        <strain evidence="2">Uno11</strain>
    </source>
</reference>
<evidence type="ECO:0000313" key="2">
    <source>
        <dbReference type="Proteomes" id="UP000287188"/>
    </source>
</evidence>
<dbReference type="InterPro" id="IPR032482">
    <property type="entry name" value="DUF5054"/>
</dbReference>
<evidence type="ECO:0008006" key="3">
    <source>
        <dbReference type="Google" id="ProtNLM"/>
    </source>
</evidence>
<name>A0A402ARF2_9CHLR</name>
<dbReference type="AlphaFoldDB" id="A0A402ARF2"/>
<accession>A0A402ARF2</accession>
<sequence length="670" mass="76830">MPSAHPLRIHLIFKTHLDVGFTELAEDVKRRYFTSFFPQAMETARQLRERGGPERFIWTTGSWILSEYLAQASASERVQIEQAIAQGDLVWHGLPFTLHSELLDGSLFEYGLSLFQALDQRFGKTTLAAKMTDVPGHTRGIVPLLAQAKIQFLHIGVNAASTNPDVPCLFTWRTSSGQDLMVLYQPGSYGDLMEVPDLPLALAFAHTQDNIGPQTSEQVLAAFEQLRAQHPDAEIFASTLDAFTQELLPFKDQLPVVSGELGDTWIHGVGSDPLKVAQFRTLSRLRRQWISEGRLSTTDERYQGMSGALLLVPEHTWGLDEKTYLDDYTRYTPAQLQAMRQEERCQFFESSWQEQRGYIQAAVQALGSSAEGEEARLALADLQAVRPDLTNYQRIEDPTALLETPHFVLGFNQHGAISHLQQRSNERIWTSHDHELAAFGYELFSHHEYERFWEQYVVNKEATFEWSFKDFTKPGIEQAVDHYRHWQPTLLGLYQQRSANASHILLELSMPDESWQKYGAPHYVTVELRLPDAEPALQMTLQWFEKQANRLPEALWYSFHPQVYTEGIWQLHKLGSWISPFEVISRGNRTLHAVDEMGVRYSDLQGRFDLELLDSALVAPGRPSLLDFADQKPQMGQGFHLNLFNNVWGTNFPMWYEEDARLRFVLRFEL</sequence>
<proteinExistence type="predicted"/>
<comment type="caution">
    <text evidence="1">The sequence shown here is derived from an EMBL/GenBank/DDBJ whole genome shotgun (WGS) entry which is preliminary data.</text>
</comment>
<dbReference type="InterPro" id="IPR011330">
    <property type="entry name" value="Glyco_hydro/deAcase_b/a-brl"/>
</dbReference>
<gene>
    <name evidence="1" type="ORF">KDK_54670</name>
</gene>
<dbReference type="OrthoDB" id="237949at2"/>
<protein>
    <recommendedName>
        <fullName evidence="3">Glycoside hydrolase</fullName>
    </recommendedName>
</protein>
<dbReference type="Pfam" id="PF16477">
    <property type="entry name" value="DUF5054"/>
    <property type="match status" value="1"/>
</dbReference>
<dbReference type="SUPFAM" id="SSF88713">
    <property type="entry name" value="Glycoside hydrolase/deacetylase"/>
    <property type="match status" value="1"/>
</dbReference>
<evidence type="ECO:0000313" key="1">
    <source>
        <dbReference type="EMBL" id="GCE21667.1"/>
    </source>
</evidence>
<dbReference type="GO" id="GO:0005975">
    <property type="term" value="P:carbohydrate metabolic process"/>
    <property type="evidence" value="ECO:0007669"/>
    <property type="project" value="InterPro"/>
</dbReference>
<dbReference type="EMBL" id="BIFS01000001">
    <property type="protein sequence ID" value="GCE21667.1"/>
    <property type="molecule type" value="Genomic_DNA"/>
</dbReference>
<dbReference type="CDD" id="cd10791">
    <property type="entry name" value="GH38N_AMII_like_1"/>
    <property type="match status" value="1"/>
</dbReference>
<keyword evidence="2" id="KW-1185">Reference proteome</keyword>
<dbReference type="Gene3D" id="3.20.110.10">
    <property type="entry name" value="Glycoside hydrolase 38, N terminal domain"/>
    <property type="match status" value="1"/>
</dbReference>
<dbReference type="Proteomes" id="UP000287188">
    <property type="component" value="Unassembled WGS sequence"/>
</dbReference>